<dbReference type="AlphaFoldDB" id="A0A4U8UNP9"/>
<organism evidence="4 5">
    <name type="scientific">Steinernema carpocapsae</name>
    <name type="common">Entomopathogenic nematode</name>
    <dbReference type="NCBI Taxonomy" id="34508"/>
    <lineage>
        <taxon>Eukaryota</taxon>
        <taxon>Metazoa</taxon>
        <taxon>Ecdysozoa</taxon>
        <taxon>Nematoda</taxon>
        <taxon>Chromadorea</taxon>
        <taxon>Rhabditida</taxon>
        <taxon>Tylenchina</taxon>
        <taxon>Panagrolaimomorpha</taxon>
        <taxon>Strongyloidoidea</taxon>
        <taxon>Steinernematidae</taxon>
        <taxon>Steinernema</taxon>
    </lineage>
</organism>
<feature type="chain" id="PRO_5020267724" description="C-type lectin domain-containing protein" evidence="2">
    <location>
        <begin position="19"/>
        <end position="215"/>
    </location>
</feature>
<dbReference type="Proteomes" id="UP000298663">
    <property type="component" value="Unassembled WGS sequence"/>
</dbReference>
<proteinExistence type="predicted"/>
<reference evidence="4 5" key="1">
    <citation type="journal article" date="2015" name="Genome Biol.">
        <title>Comparative genomics of Steinernema reveals deeply conserved gene regulatory networks.</title>
        <authorList>
            <person name="Dillman A.R."/>
            <person name="Macchietto M."/>
            <person name="Porter C.F."/>
            <person name="Rogers A."/>
            <person name="Williams B."/>
            <person name="Antoshechkin I."/>
            <person name="Lee M.M."/>
            <person name="Goodwin Z."/>
            <person name="Lu X."/>
            <person name="Lewis E.E."/>
            <person name="Goodrich-Blair H."/>
            <person name="Stock S.P."/>
            <person name="Adams B.J."/>
            <person name="Sternberg P.W."/>
            <person name="Mortazavi A."/>
        </authorList>
    </citation>
    <scope>NUCLEOTIDE SEQUENCE [LARGE SCALE GENOMIC DNA]</scope>
    <source>
        <strain evidence="4 5">ALL</strain>
    </source>
</reference>
<dbReference type="PROSITE" id="PS50041">
    <property type="entry name" value="C_TYPE_LECTIN_2"/>
    <property type="match status" value="1"/>
</dbReference>
<keyword evidence="5" id="KW-1185">Reference proteome</keyword>
<evidence type="ECO:0000256" key="1">
    <source>
        <dbReference type="SAM" id="Coils"/>
    </source>
</evidence>
<keyword evidence="1" id="KW-0175">Coiled coil</keyword>
<dbReference type="EMBL" id="AZBU02000001">
    <property type="protein sequence ID" value="TMS34612.1"/>
    <property type="molecule type" value="Genomic_DNA"/>
</dbReference>
<protein>
    <recommendedName>
        <fullName evidence="3">C-type lectin domain-containing protein</fullName>
    </recommendedName>
</protein>
<feature type="coiled-coil region" evidence="1">
    <location>
        <begin position="52"/>
        <end position="90"/>
    </location>
</feature>
<evidence type="ECO:0000313" key="4">
    <source>
        <dbReference type="EMBL" id="TMS34612.1"/>
    </source>
</evidence>
<sequence length="215" mass="24123">MFLRIFFALFFVPSSLQASDLIENNVVGVLIDRENGSLVQQQVDDSTTNSQVERMFETIEKMNNLLANMDAQLSAKIEALSKRVDALEANQGSFRRSLIAEWIQIGGDDGKFAKVFTVAANWTEANSICSTLFANLAVVNSEQENHALAALLTQTNEHVFWIGSRVQFQIDVPTDRYHNFTSGRNDGGCAAITREGVWKTRNCQERYSFVCQKTK</sequence>
<dbReference type="InterPro" id="IPR016187">
    <property type="entry name" value="CTDL_fold"/>
</dbReference>
<feature type="domain" description="C-type lectin" evidence="3">
    <location>
        <begin position="121"/>
        <end position="212"/>
    </location>
</feature>
<name>A0A4U8UNP9_STECR</name>
<keyword evidence="2" id="KW-0732">Signal</keyword>
<dbReference type="CDD" id="cd00037">
    <property type="entry name" value="CLECT"/>
    <property type="match status" value="1"/>
</dbReference>
<feature type="signal peptide" evidence="2">
    <location>
        <begin position="1"/>
        <end position="18"/>
    </location>
</feature>
<dbReference type="PANTHER" id="PTHR22803">
    <property type="entry name" value="MANNOSE, PHOSPHOLIPASE, LECTIN RECEPTOR RELATED"/>
    <property type="match status" value="1"/>
</dbReference>
<dbReference type="InterPro" id="IPR001304">
    <property type="entry name" value="C-type_lectin-like"/>
</dbReference>
<dbReference type="InterPro" id="IPR050111">
    <property type="entry name" value="C-type_lectin/snaclec_domain"/>
</dbReference>
<comment type="caution">
    <text evidence="4">The sequence shown here is derived from an EMBL/GenBank/DDBJ whole genome shotgun (WGS) entry which is preliminary data.</text>
</comment>
<accession>A0A4U8UNP9</accession>
<reference evidence="4 5" key="2">
    <citation type="journal article" date="2019" name="G3 (Bethesda)">
        <title>Hybrid Assembly of the Genome of the Entomopathogenic Nematode Steinernema carpocapsae Identifies the X-Chromosome.</title>
        <authorList>
            <person name="Serra L."/>
            <person name="Macchietto M."/>
            <person name="Macias-Munoz A."/>
            <person name="McGill C.J."/>
            <person name="Rodriguez I.M."/>
            <person name="Rodriguez B."/>
            <person name="Murad R."/>
            <person name="Mortazavi A."/>
        </authorList>
    </citation>
    <scope>NUCLEOTIDE SEQUENCE [LARGE SCALE GENOMIC DNA]</scope>
    <source>
        <strain evidence="4 5">ALL</strain>
    </source>
</reference>
<dbReference type="OrthoDB" id="5853226at2759"/>
<dbReference type="SUPFAM" id="SSF56436">
    <property type="entry name" value="C-type lectin-like"/>
    <property type="match status" value="1"/>
</dbReference>
<dbReference type="STRING" id="34508.A0A4U8UNP9"/>
<evidence type="ECO:0000256" key="2">
    <source>
        <dbReference type="SAM" id="SignalP"/>
    </source>
</evidence>
<evidence type="ECO:0000259" key="3">
    <source>
        <dbReference type="PROSITE" id="PS50041"/>
    </source>
</evidence>
<gene>
    <name evidence="4" type="ORF">L596_002166</name>
</gene>
<dbReference type="InterPro" id="IPR016186">
    <property type="entry name" value="C-type_lectin-like/link_sf"/>
</dbReference>
<evidence type="ECO:0000313" key="5">
    <source>
        <dbReference type="Proteomes" id="UP000298663"/>
    </source>
</evidence>
<dbReference type="SMART" id="SM00034">
    <property type="entry name" value="CLECT"/>
    <property type="match status" value="1"/>
</dbReference>
<dbReference type="Pfam" id="PF00059">
    <property type="entry name" value="Lectin_C"/>
    <property type="match status" value="1"/>
</dbReference>
<dbReference type="Gene3D" id="3.10.100.10">
    <property type="entry name" value="Mannose-Binding Protein A, subunit A"/>
    <property type="match status" value="1"/>
</dbReference>